<keyword evidence="3" id="KW-1185">Reference proteome</keyword>
<evidence type="ECO:0000313" key="2">
    <source>
        <dbReference type="EMBL" id="MPC19829.1"/>
    </source>
</evidence>
<accession>A0A5B7DFA0</accession>
<comment type="caution">
    <text evidence="2">The sequence shown here is derived from an EMBL/GenBank/DDBJ whole genome shotgun (WGS) entry which is preliminary data.</text>
</comment>
<sequence>MQRPSYGDFKNSKPFPIANKRSYNAAITSSLPKRTHHSATTTTTLLATLKLHNTWEQQEAEGVLYRSALKRWGTTERSQLAAEALAGLNYPLPPVFEGADGRPGGPNGYFAPNLYFGPKSGTLMMVLPKFKNGKVLPPPPSPPTRTEWPLLPLADGDLTKTKGENTSRNPYKPNKKPEAQVLSAAMFSAASLVSLSGLKGGSRRAGRFLLLLGNVSPTLPIVTVGAESLYLPVKRVFEDDLLSLAPHVSLSEPEDGNGKSYYVKLSFSAPTELGSPRPCFPAAPREALRPPASRDYRSGYARLRDI</sequence>
<feature type="region of interest" description="Disordered" evidence="1">
    <location>
        <begin position="156"/>
        <end position="175"/>
    </location>
</feature>
<evidence type="ECO:0000256" key="1">
    <source>
        <dbReference type="SAM" id="MobiDB-lite"/>
    </source>
</evidence>
<dbReference type="Proteomes" id="UP000324222">
    <property type="component" value="Unassembled WGS sequence"/>
</dbReference>
<gene>
    <name evidence="2" type="ORF">E2C01_012759</name>
</gene>
<organism evidence="2 3">
    <name type="scientific">Portunus trituberculatus</name>
    <name type="common">Swimming crab</name>
    <name type="synonym">Neptunus trituberculatus</name>
    <dbReference type="NCBI Taxonomy" id="210409"/>
    <lineage>
        <taxon>Eukaryota</taxon>
        <taxon>Metazoa</taxon>
        <taxon>Ecdysozoa</taxon>
        <taxon>Arthropoda</taxon>
        <taxon>Crustacea</taxon>
        <taxon>Multicrustacea</taxon>
        <taxon>Malacostraca</taxon>
        <taxon>Eumalacostraca</taxon>
        <taxon>Eucarida</taxon>
        <taxon>Decapoda</taxon>
        <taxon>Pleocyemata</taxon>
        <taxon>Brachyura</taxon>
        <taxon>Eubrachyura</taxon>
        <taxon>Portunoidea</taxon>
        <taxon>Portunidae</taxon>
        <taxon>Portuninae</taxon>
        <taxon>Portunus</taxon>
    </lineage>
</organism>
<reference evidence="2 3" key="1">
    <citation type="submission" date="2019-05" db="EMBL/GenBank/DDBJ databases">
        <title>Another draft genome of Portunus trituberculatus and its Hox gene families provides insights of decapod evolution.</title>
        <authorList>
            <person name="Jeong J.-H."/>
            <person name="Song I."/>
            <person name="Kim S."/>
            <person name="Choi T."/>
            <person name="Kim D."/>
            <person name="Ryu S."/>
            <person name="Kim W."/>
        </authorList>
    </citation>
    <scope>NUCLEOTIDE SEQUENCE [LARGE SCALE GENOMIC DNA]</scope>
    <source>
        <tissue evidence="2">Muscle</tissue>
    </source>
</reference>
<proteinExistence type="predicted"/>
<dbReference type="EMBL" id="VSRR010000808">
    <property type="protein sequence ID" value="MPC19829.1"/>
    <property type="molecule type" value="Genomic_DNA"/>
</dbReference>
<protein>
    <submittedName>
        <fullName evidence="2">Uncharacterized protein</fullName>
    </submittedName>
</protein>
<evidence type="ECO:0000313" key="3">
    <source>
        <dbReference type="Proteomes" id="UP000324222"/>
    </source>
</evidence>
<dbReference type="AlphaFoldDB" id="A0A5B7DFA0"/>
<name>A0A5B7DFA0_PORTR</name>